<gene>
    <name evidence="3" type="ORF">VFPFJ_08058</name>
</gene>
<name>A0A179H8C6_PURLI</name>
<sequence length="1320" mass="145700">MGDYRQGYADTTTTTTTTMPHEGEEMMDRRRYDRSPEGFTYEFRDVDLTNGEKGSEEVRSANKRSRFCPAWLRDGDGMPHFTSPPSTSHTTPRASSKHPFPSSPYFTTTQYNSHSPGLSHPLGIDQGWKPFSMTTPILLSLALLSLLVAAGIETLAQRSAARGGLALAPTQDDIPAAAMFAYQYVPNVAAAVYSLVWNWVDLDVKRMQPWFELSKADGAKGEDSLLLDYPVEFVAFVPLKAARKRHWPVVISGTIMMLVFWVITPLQSAILGTGVVQRTSAMTIITRSQLIPVSEQKAKIAPELLTRGYSIGWLNQTCPQFMTPEYVLLPYYVDGDPAPEKSQANWTATTTKLSVDLVCRSANISRRGSTLNPTYYYSDGQGCEMKIDLPYAYNGNTTYKLEYVGYYGSAYSDYALAYESCPATPDSIHRSLAVWARGFPIGVGDPTQNITSWADYNVTALFCQTHYYKQDFTVTVDAKSKVPFADSFQPVSTREVLTVNEFNSTAFEFLIANGMSEGAEGMAKDKPFSNVIEQNARVSGYGLIRPFSAMVGFVLAGQNKSLDAYGDPQVLEKAFDRAAKYLFTATVSRILANTTDFRDHAASSTYPLSGIIVSRAFSTAVEALLVACAVLTLALLWLCRRAPCHLRSNPNSISRLTDIFRNSPDILAVFGKLDNANGKSLSTIFRQTKFRLSRFKDVGGYKLRLELKASTYDDDAEGNAKSPEAYYDPIRPFALTRTMGVIFVGVMLGALATIAWLKSAETSQNGLTRPSQSFEVLQLLENYIPTAFATLVEPFWVMLNRLICVMQPFQDLCAGKARPAKSIDTTYSAIPPQLTIWRAVKARHLALVLVCFTTLAANFLGIGLGALFNENVAAVSHSQEFRPLLQPKFSNDSIDTWARTLLSTHSSDQYLDHLTFALAHIEYGTPLPPWVTAEYFFMPHGTVDGGRNPSTDTYTLQARGLGAHFNCTTMPALDVPLGDPNSQNSSCSDPRVWAMQGMRNDVPTADRPDRNASMNTCGIPSRGQDDKCDGQFVFAWARSSAKNRTTGPIHASFAECRPTFETAMFNITVDTAGNVLSFNRTANIQSHLDFDGSLGPIARLISNADDLLRCDGRWRNDSIATDWVSYLAADLIGNRDLISANTTVPDPTKLIPTIHQIYRLTFSLLLGLGQNYIFEEATHEPTVTGWRQTQETKIFLDTAALIITLAVLSLNVVVAALFYARATAFVLPRMPTSIGSILAYVAPSRAVSAASTTSPWRQNRTFSFGRYRGVDGSVHVGIELDPHVVPIDPNALRRNAGIGSRVWWKLTRRKPPKGALTTWL</sequence>
<feature type="transmembrane region" description="Helical" evidence="2">
    <location>
        <begin position="1199"/>
        <end position="1220"/>
    </location>
</feature>
<feature type="transmembrane region" description="Helical" evidence="2">
    <location>
        <begin position="176"/>
        <end position="200"/>
    </location>
</feature>
<dbReference type="Proteomes" id="UP000078340">
    <property type="component" value="Unassembled WGS sequence"/>
</dbReference>
<feature type="region of interest" description="Disordered" evidence="1">
    <location>
        <begin position="74"/>
        <end position="106"/>
    </location>
</feature>
<feature type="transmembrane region" description="Helical" evidence="2">
    <location>
        <begin position="137"/>
        <end position="156"/>
    </location>
</feature>
<evidence type="ECO:0000256" key="1">
    <source>
        <dbReference type="SAM" id="MobiDB-lite"/>
    </source>
</evidence>
<dbReference type="InterPro" id="IPR021840">
    <property type="entry name" value="DUF3433"/>
</dbReference>
<feature type="compositionally biased region" description="Low complexity" evidence="1">
    <location>
        <begin position="79"/>
        <end position="94"/>
    </location>
</feature>
<dbReference type="Pfam" id="PF11915">
    <property type="entry name" value="DUF3433"/>
    <property type="match status" value="2"/>
</dbReference>
<feature type="transmembrane region" description="Helical" evidence="2">
    <location>
        <begin position="739"/>
        <end position="757"/>
    </location>
</feature>
<dbReference type="OMA" id="WVHLQRG"/>
<evidence type="ECO:0000313" key="4">
    <source>
        <dbReference type="Proteomes" id="UP000078340"/>
    </source>
</evidence>
<keyword evidence="2" id="KW-0812">Transmembrane</keyword>
<dbReference type="PANTHER" id="PTHR37544">
    <property type="entry name" value="SPRAY-RELATED"/>
    <property type="match status" value="1"/>
</dbReference>
<feature type="compositionally biased region" description="Basic and acidic residues" evidence="1">
    <location>
        <begin position="21"/>
        <end position="34"/>
    </location>
</feature>
<feature type="transmembrane region" description="Helical" evidence="2">
    <location>
        <begin position="845"/>
        <end position="868"/>
    </location>
</feature>
<protein>
    <submittedName>
        <fullName evidence="3">Uncharacterized protein</fullName>
    </submittedName>
</protein>
<dbReference type="EMBL" id="LSBI01000007">
    <property type="protein sequence ID" value="OAQ85669.1"/>
    <property type="molecule type" value="Genomic_DNA"/>
</dbReference>
<feature type="transmembrane region" description="Helical" evidence="2">
    <location>
        <begin position="777"/>
        <end position="799"/>
    </location>
</feature>
<reference evidence="3 4" key="1">
    <citation type="submission" date="2016-02" db="EMBL/GenBank/DDBJ databases">
        <title>Biosynthesis of antibiotic leucinostatins and their inhibition on Phytophthora in bio-control Purpureocillium lilacinum.</title>
        <authorList>
            <person name="Wang G."/>
            <person name="Liu Z."/>
            <person name="Lin R."/>
            <person name="Li E."/>
            <person name="Mao Z."/>
            <person name="Ling J."/>
            <person name="Yin W."/>
            <person name="Xie B."/>
        </authorList>
    </citation>
    <scope>NUCLEOTIDE SEQUENCE [LARGE SCALE GENOMIC DNA]</scope>
    <source>
        <strain evidence="3">PLFJ-1</strain>
    </source>
</reference>
<dbReference type="PANTHER" id="PTHR37544:SF3">
    <property type="entry name" value="SPRAY"/>
    <property type="match status" value="1"/>
</dbReference>
<evidence type="ECO:0000313" key="3">
    <source>
        <dbReference type="EMBL" id="OAQ85669.1"/>
    </source>
</evidence>
<evidence type="ECO:0000256" key="2">
    <source>
        <dbReference type="SAM" id="Phobius"/>
    </source>
</evidence>
<keyword evidence="2" id="KW-1133">Transmembrane helix</keyword>
<keyword evidence="2" id="KW-0472">Membrane</keyword>
<feature type="transmembrane region" description="Helical" evidence="2">
    <location>
        <begin position="616"/>
        <end position="638"/>
    </location>
</feature>
<feature type="region of interest" description="Disordered" evidence="1">
    <location>
        <begin position="1"/>
        <end position="34"/>
    </location>
</feature>
<proteinExistence type="predicted"/>
<feature type="transmembrane region" description="Helical" evidence="2">
    <location>
        <begin position="246"/>
        <end position="263"/>
    </location>
</feature>
<comment type="caution">
    <text evidence="3">The sequence shown here is derived from an EMBL/GenBank/DDBJ whole genome shotgun (WGS) entry which is preliminary data.</text>
</comment>
<organism evidence="3 4">
    <name type="scientific">Purpureocillium lilacinum</name>
    <name type="common">Paecilomyces lilacinus</name>
    <dbReference type="NCBI Taxonomy" id="33203"/>
    <lineage>
        <taxon>Eukaryota</taxon>
        <taxon>Fungi</taxon>
        <taxon>Dikarya</taxon>
        <taxon>Ascomycota</taxon>
        <taxon>Pezizomycotina</taxon>
        <taxon>Sordariomycetes</taxon>
        <taxon>Hypocreomycetidae</taxon>
        <taxon>Hypocreales</taxon>
        <taxon>Ophiocordycipitaceae</taxon>
        <taxon>Purpureocillium</taxon>
    </lineage>
</organism>
<accession>A0A179H8C6</accession>